<accession>A0A0F7ZLG4</accession>
<reference evidence="1 2" key="1">
    <citation type="journal article" date="2014" name="Genome Biol. Evol.">
        <title>Comparative genomics and transcriptomics analyses reveal divergent lifestyle features of nematode endoparasitic fungus Hirsutella minnesotensis.</title>
        <authorList>
            <person name="Lai Y."/>
            <person name="Liu K."/>
            <person name="Zhang X."/>
            <person name="Zhang X."/>
            <person name="Li K."/>
            <person name="Wang N."/>
            <person name="Shu C."/>
            <person name="Wu Y."/>
            <person name="Wang C."/>
            <person name="Bushley K.E."/>
            <person name="Xiang M."/>
            <person name="Liu X."/>
        </authorList>
    </citation>
    <scope>NUCLEOTIDE SEQUENCE [LARGE SCALE GENOMIC DNA]</scope>
    <source>
        <strain evidence="1 2">3608</strain>
    </source>
</reference>
<evidence type="ECO:0000313" key="2">
    <source>
        <dbReference type="Proteomes" id="UP000054481"/>
    </source>
</evidence>
<dbReference type="Proteomes" id="UP000054481">
    <property type="component" value="Unassembled WGS sequence"/>
</dbReference>
<name>A0A0F7ZLG4_9HYPO</name>
<proteinExistence type="predicted"/>
<dbReference type="AlphaFoldDB" id="A0A0F7ZLG4"/>
<evidence type="ECO:0000313" key="1">
    <source>
        <dbReference type="EMBL" id="KJZ76371.1"/>
    </source>
</evidence>
<keyword evidence="2" id="KW-1185">Reference proteome</keyword>
<dbReference type="EMBL" id="KQ030511">
    <property type="protein sequence ID" value="KJZ76371.1"/>
    <property type="molecule type" value="Genomic_DNA"/>
</dbReference>
<protein>
    <submittedName>
        <fullName evidence="1">Uncharacterized protein</fullName>
    </submittedName>
</protein>
<organism evidence="1 2">
    <name type="scientific">Hirsutella minnesotensis 3608</name>
    <dbReference type="NCBI Taxonomy" id="1043627"/>
    <lineage>
        <taxon>Eukaryota</taxon>
        <taxon>Fungi</taxon>
        <taxon>Dikarya</taxon>
        <taxon>Ascomycota</taxon>
        <taxon>Pezizomycotina</taxon>
        <taxon>Sordariomycetes</taxon>
        <taxon>Hypocreomycetidae</taxon>
        <taxon>Hypocreales</taxon>
        <taxon>Ophiocordycipitaceae</taxon>
        <taxon>Hirsutella</taxon>
    </lineage>
</organism>
<sequence length="92" mass="10228">MDVDVKYPGKSASLALEIKALERRKELPKIIGEAAVRSIEILEWAAKLPKGADEARRLAEEASRKARAFADECEKEMSTLCEHTSRLSSGNR</sequence>
<gene>
    <name evidence="1" type="ORF">HIM_04100</name>
</gene>